<dbReference type="GO" id="GO:0005886">
    <property type="term" value="C:plasma membrane"/>
    <property type="evidence" value="ECO:0007669"/>
    <property type="project" value="TreeGrafter"/>
</dbReference>
<reference evidence="11 12" key="1">
    <citation type="submission" date="2010-01" db="EMBL/GenBank/DDBJ databases">
        <title>The complete genome of Thermobispora bispora DSM 43833.</title>
        <authorList>
            <consortium name="US DOE Joint Genome Institute (JGI-PGF)"/>
            <person name="Lucas S."/>
            <person name="Copeland A."/>
            <person name="Lapidus A."/>
            <person name="Glavina del Rio T."/>
            <person name="Dalin E."/>
            <person name="Tice H."/>
            <person name="Bruce D."/>
            <person name="Goodwin L."/>
            <person name="Pitluck S."/>
            <person name="Kyrpides N."/>
            <person name="Mavromatis K."/>
            <person name="Ivanova N."/>
            <person name="Mikhailova N."/>
            <person name="Chertkov O."/>
            <person name="Brettin T."/>
            <person name="Detter J.C."/>
            <person name="Han C."/>
            <person name="Larimer F."/>
            <person name="Land M."/>
            <person name="Hauser L."/>
            <person name="Markowitz V."/>
            <person name="Cheng J.-F."/>
            <person name="Hugenholtz P."/>
            <person name="Woyke T."/>
            <person name="Wu D."/>
            <person name="Jando M."/>
            <person name="Schneider S."/>
            <person name="Klenk H.-P."/>
            <person name="Eisen J.A."/>
        </authorList>
    </citation>
    <scope>NUCLEOTIDE SEQUENCE [LARGE SCALE GENOMIC DNA]</scope>
    <source>
        <strain evidence="12">ATCC 19993 / DSM 43833 / CBS 139.67 / JCM 10125 / KCTC 9307 / NBRC 14880 / R51</strain>
    </source>
</reference>
<dbReference type="InterPro" id="IPR013587">
    <property type="entry name" value="Nitrate/nitrite_sensing"/>
</dbReference>
<feature type="compositionally biased region" description="Basic and acidic residues" evidence="8">
    <location>
        <begin position="894"/>
        <end position="905"/>
    </location>
</feature>
<keyword evidence="12" id="KW-1185">Reference proteome</keyword>
<dbReference type="EC" id="2.7.13.3" evidence="2"/>
<dbReference type="Pfam" id="PF08376">
    <property type="entry name" value="NIT"/>
    <property type="match status" value="1"/>
</dbReference>
<evidence type="ECO:0000256" key="6">
    <source>
        <dbReference type="ARBA" id="ARBA00022777"/>
    </source>
</evidence>
<feature type="compositionally biased region" description="Low complexity" evidence="8">
    <location>
        <begin position="763"/>
        <end position="792"/>
    </location>
</feature>
<evidence type="ECO:0000259" key="10">
    <source>
        <dbReference type="PROSITE" id="PS50906"/>
    </source>
</evidence>
<keyword evidence="7" id="KW-0472">Membrane</keyword>
<dbReference type="KEGG" id="tbi:Tbis_0156"/>
<gene>
    <name evidence="11" type="ordered locus">Tbis_0156</name>
</gene>
<dbReference type="InterPro" id="IPR050428">
    <property type="entry name" value="TCS_sensor_his_kinase"/>
</dbReference>
<protein>
    <recommendedName>
        <fullName evidence="2">histidine kinase</fullName>
        <ecNumber evidence="2">2.7.13.3</ecNumber>
    </recommendedName>
</protein>
<dbReference type="PANTHER" id="PTHR45436">
    <property type="entry name" value="SENSOR HISTIDINE KINASE YKOH"/>
    <property type="match status" value="1"/>
</dbReference>
<feature type="compositionally biased region" description="Basic and acidic residues" evidence="8">
    <location>
        <begin position="639"/>
        <end position="673"/>
    </location>
</feature>
<feature type="domain" description="NIT" evidence="10">
    <location>
        <begin position="53"/>
        <end position="303"/>
    </location>
</feature>
<dbReference type="PROSITE" id="PS50109">
    <property type="entry name" value="HIS_KIN"/>
    <property type="match status" value="1"/>
</dbReference>
<proteinExistence type="predicted"/>
<dbReference type="eggNOG" id="COG4251">
    <property type="taxonomic scope" value="Bacteria"/>
</dbReference>
<feature type="domain" description="Histidine kinase" evidence="9">
    <location>
        <begin position="521"/>
        <end position="626"/>
    </location>
</feature>
<sequence>MSSRNRSIRFKIFLLLLLPLLVLSAMWGFVLKVTIGDVVSLFRANALYEAIGVTSADLGLELQAERAITVRLLSSGQTGSNELAAQQTKTTAAMEKFTSAARDPSTRDAMSGELLTSVDSLLAQLDRLPSIRESVTLGRFDRLQTLDAYNGLLDQLFALYERLVALPDLDIYRQAAAMQGMGNAYEMIAREDTLIRGALVSGVLTDAERSRLSDWVATRRFLVEKNRPILAGAMREPYEEVLSSSVFTRFTELETQILTRVRAGGELPDAAQNWAGTVDSLLSRLDQARTRASEALTKEATSVATGIVTRLAIAGGLGLVAIVATILFSARFGRRLTGELTDLRNAALDLAEVRLPRLVERLRRGEEIDACAEAPPIKVNGPAEIEDLAHAFSTVQRTAVESAVGEAHLRRGINQVFLNIARRKQSLLQRQLKLLDAMQRRTEDPQLLEDLFQLDHLTTRMRRHEENLIVLSGAPPGRTWRKPVPFIDVVRGALAEVEDYRRITLGPIPEAALRGESVADLVHLLAELLENATVYSPPSTRVDVRGEIVANGLVVEIEDRGLGLSAEEYAEINRRLADPPEFDPAGSDRLGLFVVGRLAARHGVQVVLRGSPYGGTSAIVLIPRTLVAHEDATGTVPDDAGRGRAHGRPERIENRLGQEEPPAQEDRAARPEPAEQGASLFAPPARPQTPAPDQPPAQADGSGGAAALDGAARPGGPSPLPRRVRTTPAAPDRGTPPPAQPASATPPDQRIPAPAQAAPEGETGAPQAGRPGAAPEPAGEPAGTAPAPARAEGGSGETAGQDSPAPQRGVLRSGVERARVSITNGTYNGLPRRVRQASLAPQLRNRPLSAPTPAGGIAERPPEQVRALFSAIQRGAQRGRAESQDPSGSASADHVPDTYREKGDE</sequence>
<organism evidence="11 12">
    <name type="scientific">Thermobispora bispora (strain ATCC 19993 / DSM 43833 / CBS 139.67 / JCM 10125 / KCTC 9307 / NBRC 14880 / R51)</name>
    <dbReference type="NCBI Taxonomy" id="469371"/>
    <lineage>
        <taxon>Bacteria</taxon>
        <taxon>Bacillati</taxon>
        <taxon>Actinomycetota</taxon>
        <taxon>Actinomycetes</taxon>
        <taxon>Streptosporangiales</taxon>
        <taxon>Streptosporangiaceae</taxon>
        <taxon>Thermobispora</taxon>
    </lineage>
</organism>
<dbReference type="Pfam" id="PF02518">
    <property type="entry name" value="HATPase_c"/>
    <property type="match status" value="1"/>
</dbReference>
<evidence type="ECO:0000256" key="7">
    <source>
        <dbReference type="ARBA" id="ARBA00022989"/>
    </source>
</evidence>
<dbReference type="EMBL" id="CP001874">
    <property type="protein sequence ID" value="ADG86888.1"/>
    <property type="molecule type" value="Genomic_DNA"/>
</dbReference>
<dbReference type="InterPro" id="IPR003594">
    <property type="entry name" value="HATPase_dom"/>
</dbReference>
<feature type="compositionally biased region" description="Low complexity" evidence="8">
    <location>
        <begin position="696"/>
        <end position="715"/>
    </location>
</feature>
<feature type="region of interest" description="Disordered" evidence="8">
    <location>
        <begin position="633"/>
        <end position="905"/>
    </location>
</feature>
<dbReference type="STRING" id="469371.Tbis_0156"/>
<evidence type="ECO:0000256" key="3">
    <source>
        <dbReference type="ARBA" id="ARBA00022553"/>
    </source>
</evidence>
<dbReference type="HOGENOM" id="CLU_002554_2_2_11"/>
<evidence type="ECO:0000256" key="2">
    <source>
        <dbReference type="ARBA" id="ARBA00012438"/>
    </source>
</evidence>
<keyword evidence="3" id="KW-0597">Phosphoprotein</keyword>
<evidence type="ECO:0000313" key="12">
    <source>
        <dbReference type="Proteomes" id="UP000006640"/>
    </source>
</evidence>
<accession>D6Y2S7</accession>
<evidence type="ECO:0000256" key="8">
    <source>
        <dbReference type="SAM" id="MobiDB-lite"/>
    </source>
</evidence>
<keyword evidence="5" id="KW-0812">Transmembrane</keyword>
<comment type="catalytic activity">
    <reaction evidence="1">
        <text>ATP + protein L-histidine = ADP + protein N-phospho-L-histidine.</text>
        <dbReference type="EC" id="2.7.13.3"/>
    </reaction>
</comment>
<dbReference type="PANTHER" id="PTHR45436:SF5">
    <property type="entry name" value="SENSOR HISTIDINE KINASE TRCS"/>
    <property type="match status" value="1"/>
</dbReference>
<evidence type="ECO:0000256" key="1">
    <source>
        <dbReference type="ARBA" id="ARBA00000085"/>
    </source>
</evidence>
<feature type="compositionally biased region" description="Pro residues" evidence="8">
    <location>
        <begin position="684"/>
        <end position="695"/>
    </location>
</feature>
<evidence type="ECO:0000256" key="4">
    <source>
        <dbReference type="ARBA" id="ARBA00022679"/>
    </source>
</evidence>
<dbReference type="SMART" id="SM00387">
    <property type="entry name" value="HATPase_c"/>
    <property type="match status" value="1"/>
</dbReference>
<dbReference type="InterPro" id="IPR005467">
    <property type="entry name" value="His_kinase_dom"/>
</dbReference>
<dbReference type="Gene3D" id="3.30.565.10">
    <property type="entry name" value="Histidine kinase-like ATPase, C-terminal domain"/>
    <property type="match status" value="1"/>
</dbReference>
<keyword evidence="4" id="KW-0808">Transferase</keyword>
<dbReference type="GO" id="GO:0000160">
    <property type="term" value="P:phosphorelay signal transduction system"/>
    <property type="evidence" value="ECO:0007669"/>
    <property type="project" value="TreeGrafter"/>
</dbReference>
<dbReference type="SUPFAM" id="SSF55874">
    <property type="entry name" value="ATPase domain of HSP90 chaperone/DNA topoisomerase II/histidine kinase"/>
    <property type="match status" value="1"/>
</dbReference>
<dbReference type="InterPro" id="IPR036890">
    <property type="entry name" value="HATPase_C_sf"/>
</dbReference>
<dbReference type="Proteomes" id="UP000006640">
    <property type="component" value="Chromosome"/>
</dbReference>
<dbReference type="eggNOG" id="COG4223">
    <property type="taxonomic scope" value="Bacteria"/>
</dbReference>
<evidence type="ECO:0000256" key="5">
    <source>
        <dbReference type="ARBA" id="ARBA00022692"/>
    </source>
</evidence>
<dbReference type="InterPro" id="IPR010910">
    <property type="entry name" value="Nitrate/nitrite_sensing_bac"/>
</dbReference>
<keyword evidence="7" id="KW-1133">Transmembrane helix</keyword>
<evidence type="ECO:0000259" key="9">
    <source>
        <dbReference type="PROSITE" id="PS50109"/>
    </source>
</evidence>
<dbReference type="GO" id="GO:0004673">
    <property type="term" value="F:protein histidine kinase activity"/>
    <property type="evidence" value="ECO:0007669"/>
    <property type="project" value="UniProtKB-EC"/>
</dbReference>
<name>D6Y2S7_THEBD</name>
<dbReference type="PROSITE" id="PS50906">
    <property type="entry name" value="NIT"/>
    <property type="match status" value="1"/>
</dbReference>
<dbReference type="AlphaFoldDB" id="D6Y2S7"/>
<keyword evidence="6 11" id="KW-0418">Kinase</keyword>
<evidence type="ECO:0000313" key="11">
    <source>
        <dbReference type="EMBL" id="ADG86888.1"/>
    </source>
</evidence>